<evidence type="ECO:0000256" key="5">
    <source>
        <dbReference type="ARBA" id="ARBA00023242"/>
    </source>
</evidence>
<dbReference type="SMART" id="SM00091">
    <property type="entry name" value="PAS"/>
    <property type="match status" value="2"/>
</dbReference>
<dbReference type="Proteomes" id="UP000299102">
    <property type="component" value="Unassembled WGS sequence"/>
</dbReference>
<dbReference type="STRING" id="151549.A0A4C1ZKV5"/>
<dbReference type="PANTHER" id="PTHR11269:SF16">
    <property type="entry name" value="PERIOD CIRCADIAN PROTEIN"/>
    <property type="match status" value="1"/>
</dbReference>
<evidence type="ECO:0000256" key="7">
    <source>
        <dbReference type="SAM" id="MobiDB-lite"/>
    </source>
</evidence>
<keyword evidence="10" id="KW-1185">Reference proteome</keyword>
<dbReference type="InterPro" id="IPR050760">
    <property type="entry name" value="Period_circadian_regulator"/>
</dbReference>
<dbReference type="EMBL" id="BGZK01001888">
    <property type="protein sequence ID" value="GBP87823.1"/>
    <property type="molecule type" value="Genomic_DNA"/>
</dbReference>
<dbReference type="GO" id="GO:0005737">
    <property type="term" value="C:cytoplasm"/>
    <property type="evidence" value="ECO:0007669"/>
    <property type="project" value="TreeGrafter"/>
</dbReference>
<dbReference type="GO" id="GO:0032922">
    <property type="term" value="P:circadian regulation of gene expression"/>
    <property type="evidence" value="ECO:0007669"/>
    <property type="project" value="TreeGrafter"/>
</dbReference>
<accession>A0A4C1ZKV5</accession>
<feature type="compositionally biased region" description="Basic and acidic residues" evidence="7">
    <location>
        <begin position="332"/>
        <end position="343"/>
    </location>
</feature>
<dbReference type="AlphaFoldDB" id="A0A4C1ZKV5"/>
<feature type="region of interest" description="Disordered" evidence="7">
    <location>
        <begin position="332"/>
        <end position="358"/>
    </location>
</feature>
<organism evidence="9 10">
    <name type="scientific">Eumeta variegata</name>
    <name type="common">Bagworm moth</name>
    <name type="synonym">Eumeta japonica</name>
    <dbReference type="NCBI Taxonomy" id="151549"/>
    <lineage>
        <taxon>Eukaryota</taxon>
        <taxon>Metazoa</taxon>
        <taxon>Ecdysozoa</taxon>
        <taxon>Arthropoda</taxon>
        <taxon>Hexapoda</taxon>
        <taxon>Insecta</taxon>
        <taxon>Pterygota</taxon>
        <taxon>Neoptera</taxon>
        <taxon>Endopterygota</taxon>
        <taxon>Lepidoptera</taxon>
        <taxon>Glossata</taxon>
        <taxon>Ditrysia</taxon>
        <taxon>Tineoidea</taxon>
        <taxon>Psychidae</taxon>
        <taxon>Oiketicinae</taxon>
        <taxon>Eumeta</taxon>
    </lineage>
</organism>
<evidence type="ECO:0000313" key="10">
    <source>
        <dbReference type="Proteomes" id="UP000299102"/>
    </source>
</evidence>
<sequence>MVGVLLTGRDRTTEAVTVRVVVYHTWWSGPISCCGQVDHSAVFNETAMPTTSTQIVPYKVMSNTCYDGFSCVISMHDGVVTYATSSVTDAIGFPKEMWIGRSFIDFVHPNEKKHPGKISSAVSEISPDKQIDGIKNSTNSPSIVFCRMRQYRSLSVGFSVKEKNVIYLPFQLNISFKNINNEEEKVIYLVVQAKPIFPIYKTSNEVFANPTSFIMRHISNGSLEYLDHKSIPFLGYLPQEILNKCILQLYHPDDLEYIRQIYETIVKEGKSQRSKTYRISPSFVQIGTATGNGIEMANGTKSSDRERRPGELEIENRTKSIIHRGTKIRIKTRTESEQEETRNESGIGIESEIRIGTS</sequence>
<dbReference type="PROSITE" id="PS50112">
    <property type="entry name" value="PAS"/>
    <property type="match status" value="2"/>
</dbReference>
<evidence type="ECO:0000313" key="9">
    <source>
        <dbReference type="EMBL" id="GBP87823.1"/>
    </source>
</evidence>
<feature type="domain" description="PAS" evidence="8">
    <location>
        <begin position="220"/>
        <end position="269"/>
    </location>
</feature>
<protein>
    <recommendedName>
        <fullName evidence="6">Period circadian protein</fullName>
    </recommendedName>
</protein>
<keyword evidence="4" id="KW-0090">Biological rhythms</keyword>
<dbReference type="GO" id="GO:0043153">
    <property type="term" value="P:entrainment of circadian clock by photoperiod"/>
    <property type="evidence" value="ECO:0007669"/>
    <property type="project" value="TreeGrafter"/>
</dbReference>
<feature type="compositionally biased region" description="Low complexity" evidence="7">
    <location>
        <begin position="344"/>
        <end position="358"/>
    </location>
</feature>
<dbReference type="GO" id="GO:0000976">
    <property type="term" value="F:transcription cis-regulatory region binding"/>
    <property type="evidence" value="ECO:0007669"/>
    <property type="project" value="TreeGrafter"/>
</dbReference>
<keyword evidence="5" id="KW-0539">Nucleus</keyword>
<comment type="subcellular location">
    <subcellularLocation>
        <location evidence="1">Nucleus</location>
    </subcellularLocation>
</comment>
<reference evidence="9 10" key="1">
    <citation type="journal article" date="2019" name="Commun. Biol.">
        <title>The bagworm genome reveals a unique fibroin gene that provides high tensile strength.</title>
        <authorList>
            <person name="Kono N."/>
            <person name="Nakamura H."/>
            <person name="Ohtoshi R."/>
            <person name="Tomita M."/>
            <person name="Numata K."/>
            <person name="Arakawa K."/>
        </authorList>
    </citation>
    <scope>NUCLEOTIDE SEQUENCE [LARGE SCALE GENOMIC DNA]</scope>
</reference>
<dbReference type="Pfam" id="PF08447">
    <property type="entry name" value="PAS_3"/>
    <property type="match status" value="1"/>
</dbReference>
<evidence type="ECO:0000259" key="8">
    <source>
        <dbReference type="PROSITE" id="PS50112"/>
    </source>
</evidence>
<keyword evidence="3" id="KW-0677">Repeat</keyword>
<dbReference type="PANTHER" id="PTHR11269">
    <property type="entry name" value="PERIOD CIRCADIAN PROTEIN"/>
    <property type="match status" value="1"/>
</dbReference>
<dbReference type="Gene3D" id="3.30.450.20">
    <property type="entry name" value="PAS domain"/>
    <property type="match status" value="2"/>
</dbReference>
<dbReference type="GO" id="GO:0000122">
    <property type="term" value="P:negative regulation of transcription by RNA polymerase II"/>
    <property type="evidence" value="ECO:0007669"/>
    <property type="project" value="TreeGrafter"/>
</dbReference>
<feature type="domain" description="PAS" evidence="8">
    <location>
        <begin position="77"/>
        <end position="112"/>
    </location>
</feature>
<feature type="compositionally biased region" description="Basic and acidic residues" evidence="7">
    <location>
        <begin position="302"/>
        <end position="317"/>
    </location>
</feature>
<evidence type="ECO:0000256" key="3">
    <source>
        <dbReference type="ARBA" id="ARBA00022737"/>
    </source>
</evidence>
<dbReference type="Pfam" id="PF00989">
    <property type="entry name" value="PAS"/>
    <property type="match status" value="1"/>
</dbReference>
<dbReference type="InterPro" id="IPR000014">
    <property type="entry name" value="PAS"/>
</dbReference>
<gene>
    <name evidence="9" type="primary">per</name>
    <name evidence="9" type="ORF">EVAR_65672_1</name>
</gene>
<comment type="caution">
    <text evidence="9">The sequence shown here is derived from an EMBL/GenBank/DDBJ whole genome shotgun (WGS) entry which is preliminary data.</text>
</comment>
<dbReference type="CDD" id="cd00130">
    <property type="entry name" value="PAS"/>
    <property type="match status" value="2"/>
</dbReference>
<evidence type="ECO:0000256" key="2">
    <source>
        <dbReference type="ARBA" id="ARBA00022553"/>
    </source>
</evidence>
<dbReference type="GO" id="GO:0005634">
    <property type="term" value="C:nucleus"/>
    <property type="evidence" value="ECO:0007669"/>
    <property type="project" value="UniProtKB-SubCell"/>
</dbReference>
<dbReference type="GO" id="GO:0001222">
    <property type="term" value="F:transcription corepressor binding"/>
    <property type="evidence" value="ECO:0007669"/>
    <property type="project" value="TreeGrafter"/>
</dbReference>
<dbReference type="InterPro" id="IPR013767">
    <property type="entry name" value="PAS_fold"/>
</dbReference>
<keyword evidence="2" id="KW-0597">Phosphoprotein</keyword>
<evidence type="ECO:0000256" key="1">
    <source>
        <dbReference type="ARBA" id="ARBA00004123"/>
    </source>
</evidence>
<proteinExistence type="predicted"/>
<dbReference type="SUPFAM" id="SSF55785">
    <property type="entry name" value="PYP-like sensor domain (PAS domain)"/>
    <property type="match status" value="2"/>
</dbReference>
<feature type="region of interest" description="Disordered" evidence="7">
    <location>
        <begin position="294"/>
        <end position="317"/>
    </location>
</feature>
<evidence type="ECO:0000256" key="4">
    <source>
        <dbReference type="ARBA" id="ARBA00023108"/>
    </source>
</evidence>
<name>A0A4C1ZKV5_EUMVA</name>
<dbReference type="OrthoDB" id="7788983at2759"/>
<dbReference type="InterPro" id="IPR035965">
    <property type="entry name" value="PAS-like_dom_sf"/>
</dbReference>
<evidence type="ECO:0000256" key="6">
    <source>
        <dbReference type="ARBA" id="ARBA00040849"/>
    </source>
</evidence>
<dbReference type="InterPro" id="IPR013655">
    <property type="entry name" value="PAS_fold_3"/>
</dbReference>